<dbReference type="PRINTS" id="PR00811">
    <property type="entry name" value="BCTERIALGSPD"/>
</dbReference>
<protein>
    <recommendedName>
        <fullName evidence="1">Type IV pilus biogenesis and competence protein PilQ</fullName>
    </recommendedName>
</protein>
<feature type="compositionally biased region" description="Low complexity" evidence="6">
    <location>
        <begin position="413"/>
        <end position="437"/>
    </location>
</feature>
<feature type="domain" description="Pilus formation protein N-terminal" evidence="9">
    <location>
        <begin position="25"/>
        <end position="91"/>
    </location>
</feature>
<evidence type="ECO:0000313" key="11">
    <source>
        <dbReference type="Proteomes" id="UP000076825"/>
    </source>
</evidence>
<dbReference type="PANTHER" id="PTHR30332:SF17">
    <property type="entry name" value="TYPE IV PILIATION SYSTEM PROTEIN DR_0774-RELATED"/>
    <property type="match status" value="1"/>
</dbReference>
<comment type="similarity">
    <text evidence="5">Belongs to the bacterial secretin family.</text>
</comment>
<dbReference type="Pfam" id="PF13629">
    <property type="entry name" value="T2SS-T3SS_pil_N"/>
    <property type="match status" value="1"/>
</dbReference>
<feature type="region of interest" description="Disordered" evidence="6">
    <location>
        <begin position="397"/>
        <end position="444"/>
    </location>
</feature>
<dbReference type="EMBL" id="LT546645">
    <property type="protein sequence ID" value="SAI74038.1"/>
    <property type="molecule type" value="Genomic_DNA"/>
</dbReference>
<dbReference type="InterPro" id="IPR001775">
    <property type="entry name" value="GspD/PilQ"/>
</dbReference>
<keyword evidence="2" id="KW-0178">Competence</keyword>
<dbReference type="InterPro" id="IPR004846">
    <property type="entry name" value="T2SS/T3SS_dom"/>
</dbReference>
<evidence type="ECO:0000256" key="7">
    <source>
        <dbReference type="SAM" id="SignalP"/>
    </source>
</evidence>
<dbReference type="GO" id="GO:0015627">
    <property type="term" value="C:type II protein secretion system complex"/>
    <property type="evidence" value="ECO:0007669"/>
    <property type="project" value="TreeGrafter"/>
</dbReference>
<dbReference type="AlphaFoldDB" id="A0A157SUA6"/>
<dbReference type="Pfam" id="PF00263">
    <property type="entry name" value="Secretin"/>
    <property type="match status" value="1"/>
</dbReference>
<dbReference type="STRING" id="123899.SAMEA3906487_03966"/>
<evidence type="ECO:0000256" key="1">
    <source>
        <dbReference type="ARBA" id="ARBA00014124"/>
    </source>
</evidence>
<organism evidence="10 11">
    <name type="scientific">Bordetella trematum</name>
    <dbReference type="NCBI Taxonomy" id="123899"/>
    <lineage>
        <taxon>Bacteria</taxon>
        <taxon>Pseudomonadati</taxon>
        <taxon>Pseudomonadota</taxon>
        <taxon>Betaproteobacteria</taxon>
        <taxon>Burkholderiales</taxon>
        <taxon>Alcaligenaceae</taxon>
        <taxon>Bordetella</taxon>
    </lineage>
</organism>
<dbReference type="Proteomes" id="UP000076825">
    <property type="component" value="Chromosome 1"/>
</dbReference>
<dbReference type="PATRIC" id="fig|123899.6.peg.3963"/>
<reference evidence="10 11" key="1">
    <citation type="submission" date="2016-04" db="EMBL/GenBank/DDBJ databases">
        <authorList>
            <consortium name="Pathogen Informatics"/>
        </authorList>
    </citation>
    <scope>NUCLEOTIDE SEQUENCE [LARGE SCALE GENOMIC DNA]</scope>
    <source>
        <strain evidence="10 11">H044680328</strain>
    </source>
</reference>
<dbReference type="KEGG" id="btrm:SAMEA390648703966"/>
<accession>A0A157SUA6</accession>
<evidence type="ECO:0000256" key="2">
    <source>
        <dbReference type="ARBA" id="ARBA00023287"/>
    </source>
</evidence>
<evidence type="ECO:0000256" key="6">
    <source>
        <dbReference type="SAM" id="MobiDB-lite"/>
    </source>
</evidence>
<dbReference type="GeneID" id="56588815"/>
<dbReference type="PANTHER" id="PTHR30332">
    <property type="entry name" value="PROBABLE GENERAL SECRETION PATHWAY PROTEIN D"/>
    <property type="match status" value="1"/>
</dbReference>
<dbReference type="GO" id="GO:0030420">
    <property type="term" value="P:establishment of competence for transformation"/>
    <property type="evidence" value="ECO:0007669"/>
    <property type="project" value="UniProtKB-KW"/>
</dbReference>
<feature type="signal peptide" evidence="7">
    <location>
        <begin position="1"/>
        <end position="22"/>
    </location>
</feature>
<evidence type="ECO:0000259" key="9">
    <source>
        <dbReference type="Pfam" id="PF13629"/>
    </source>
</evidence>
<comment type="function">
    <text evidence="3">Required for type IV pilus biogenesis and competence. Could function as a pore for exit of the pilus but also as a channel for entry of heme and antimicrobial agents and uptake of transforming DNA.</text>
</comment>
<dbReference type="InterPro" id="IPR032789">
    <property type="entry name" value="T2SS-T3SS_pil_N"/>
</dbReference>
<evidence type="ECO:0000259" key="8">
    <source>
        <dbReference type="Pfam" id="PF00263"/>
    </source>
</evidence>
<dbReference type="GO" id="GO:0009306">
    <property type="term" value="P:protein secretion"/>
    <property type="evidence" value="ECO:0007669"/>
    <property type="project" value="InterPro"/>
</dbReference>
<sequence>MYRTGLQWAFCMGLGLTGAVSAAPVALDMEEGSTRVLPAAGVTRIAVGSGQVAQALAVDGKEVVVFARKEGSSSLHIWTRSGAVKAYSLQVRPAGFGRIRAEVEQLLAGLPQLRLSVVGRHLVIEGSSLSDQDKARVAAMAARYTEVLDLTGDVGWEQMVLLDVQVVELPRARLLEFGMRWSSTPMEGAVAQLGGRWAGLQLQGVRAALDARLQALAQTGEAVFLARPRLLARSGSPATFLAGGELPYVTADDSGRGTTVFKPYGVALTITPRIDPRGTIRSRIEVESSSIDATVTVPAGPAMRTRRASTEFNVPSGQTLVLGGFLGREQTRQRRGLPWLSRIPILGLLFGEQREQTQETELLIIVTPYLVGPQEPALQRQIARGQAAVRQAFPEPPRLFEDPEAPAALADWAQPGSAASQWAPAQARPAALPPAHATLGHTEP</sequence>
<dbReference type="InterPro" id="IPR004845">
    <property type="entry name" value="T2SS_GspD_CS"/>
</dbReference>
<dbReference type="RefSeq" id="WP_063492466.1">
    <property type="nucleotide sequence ID" value="NZ_CP016340.1"/>
</dbReference>
<dbReference type="OrthoDB" id="9775455at2"/>
<comment type="subunit">
    <text evidence="4">Homododecamer. Tetramer of trimer.</text>
</comment>
<evidence type="ECO:0000256" key="3">
    <source>
        <dbReference type="ARBA" id="ARBA00024678"/>
    </source>
</evidence>
<gene>
    <name evidence="10" type="primary">pulD</name>
    <name evidence="10" type="ORF">SAMEA3906487_03966</name>
</gene>
<evidence type="ECO:0000313" key="10">
    <source>
        <dbReference type="EMBL" id="SAI74038.1"/>
    </source>
</evidence>
<feature type="chain" id="PRO_5009816882" description="Type IV pilus biogenesis and competence protein PilQ" evidence="7">
    <location>
        <begin position="23"/>
        <end position="444"/>
    </location>
</feature>
<proteinExistence type="inferred from homology"/>
<dbReference type="PROSITE" id="PS00875">
    <property type="entry name" value="T2SP_D"/>
    <property type="match status" value="1"/>
</dbReference>
<keyword evidence="11" id="KW-1185">Reference proteome</keyword>
<name>A0A157SUA6_9BORD</name>
<feature type="domain" description="Type II/III secretion system secretin-like" evidence="8">
    <location>
        <begin position="215"/>
        <end position="371"/>
    </location>
</feature>
<dbReference type="eggNOG" id="COG4964">
    <property type="taxonomic scope" value="Bacteria"/>
</dbReference>
<evidence type="ECO:0000256" key="5">
    <source>
        <dbReference type="RuleBase" id="RU004003"/>
    </source>
</evidence>
<keyword evidence="7" id="KW-0732">Signal</keyword>
<dbReference type="InterPro" id="IPR050810">
    <property type="entry name" value="Bact_Secretion_Sys_Channel"/>
</dbReference>
<evidence type="ECO:0000256" key="4">
    <source>
        <dbReference type="ARBA" id="ARBA00025897"/>
    </source>
</evidence>